<name>A0A4Q9LPL7_9MICR</name>
<dbReference type="VEuPathDB" id="MicrosporidiaDB:CWI38_1772p0010"/>
<comment type="caution">
    <text evidence="1">The sequence shown here is derived from an EMBL/GenBank/DDBJ whole genome shotgun (WGS) entry which is preliminary data.</text>
</comment>
<accession>A0A4Q9LPL7</accession>
<protein>
    <submittedName>
        <fullName evidence="1">Uncharacterized protein</fullName>
    </submittedName>
</protein>
<gene>
    <name evidence="1" type="ORF">CWI38_1772p0010</name>
</gene>
<reference evidence="1 2" key="1">
    <citation type="submission" date="2017-12" db="EMBL/GenBank/DDBJ databases">
        <authorList>
            <person name="Pombert J.-F."/>
            <person name="Haag K.L."/>
            <person name="Ebert D."/>
        </authorList>
    </citation>
    <scope>NUCLEOTIDE SEQUENCE [LARGE SCALE GENOMIC DNA]</scope>
    <source>
        <strain evidence="1">IL-G-3</strain>
    </source>
</reference>
<evidence type="ECO:0000313" key="1">
    <source>
        <dbReference type="EMBL" id="TBU10423.1"/>
    </source>
</evidence>
<evidence type="ECO:0000313" key="2">
    <source>
        <dbReference type="Proteomes" id="UP000292282"/>
    </source>
</evidence>
<organism evidence="1 2">
    <name type="scientific">Hamiltosporidium tvaerminnensis</name>
    <dbReference type="NCBI Taxonomy" id="1176355"/>
    <lineage>
        <taxon>Eukaryota</taxon>
        <taxon>Fungi</taxon>
        <taxon>Fungi incertae sedis</taxon>
        <taxon>Microsporidia</taxon>
        <taxon>Dubosqiidae</taxon>
        <taxon>Hamiltosporidium</taxon>
    </lineage>
</organism>
<sequence>MSNSGAIFALNIADEKKHPYTGCYYEQDKIHWGGEFIFNESLKVYLKYEIKRDLW</sequence>
<dbReference type="Proteomes" id="UP000292282">
    <property type="component" value="Unassembled WGS sequence"/>
</dbReference>
<dbReference type="EMBL" id="PITK01001772">
    <property type="protein sequence ID" value="TBU10423.1"/>
    <property type="molecule type" value="Genomic_DNA"/>
</dbReference>
<keyword evidence="2" id="KW-1185">Reference proteome</keyword>
<proteinExistence type="predicted"/>
<dbReference type="AlphaFoldDB" id="A0A4Q9LPL7"/>